<feature type="transmembrane region" description="Helical" evidence="1">
    <location>
        <begin position="6"/>
        <end position="26"/>
    </location>
</feature>
<keyword evidence="1" id="KW-0812">Transmembrane</keyword>
<evidence type="ECO:0000313" key="2">
    <source>
        <dbReference type="EMBL" id="RDE18041.1"/>
    </source>
</evidence>
<sequence>MTTVQFLIQAIYFILLFIGLFLGVFFSGKVESLFLNLVSTLLVTIGVLVLLGFIKQVVNKEIIPLWLQVLICSWLALLFGGVLGSMFKNI</sequence>
<keyword evidence="3" id="KW-1185">Reference proteome</keyword>
<keyword evidence="1" id="KW-1133">Transmembrane helix</keyword>
<dbReference type="EMBL" id="QQOH01000006">
    <property type="protein sequence ID" value="RDE18041.1"/>
    <property type="molecule type" value="Genomic_DNA"/>
</dbReference>
<proteinExistence type="predicted"/>
<evidence type="ECO:0000256" key="1">
    <source>
        <dbReference type="SAM" id="Phobius"/>
    </source>
</evidence>
<comment type="caution">
    <text evidence="2">The sequence shown here is derived from an EMBL/GenBank/DDBJ whole genome shotgun (WGS) entry which is preliminary data.</text>
</comment>
<accession>A0A369W9P4</accession>
<protein>
    <submittedName>
        <fullName evidence="2">Uncharacterized protein</fullName>
    </submittedName>
</protein>
<feature type="transmembrane region" description="Helical" evidence="1">
    <location>
        <begin position="33"/>
        <end position="54"/>
    </location>
</feature>
<reference evidence="2 3" key="1">
    <citation type="submission" date="2018-07" db="EMBL/GenBank/DDBJ databases">
        <title>Motiliproteus coralliicola sp. nov., a bacterium isolated from Coral.</title>
        <authorList>
            <person name="Wang G."/>
        </authorList>
    </citation>
    <scope>NUCLEOTIDE SEQUENCE [LARGE SCALE GENOMIC DNA]</scope>
    <source>
        <strain evidence="2 3">C34</strain>
    </source>
</reference>
<dbReference type="Proteomes" id="UP000253769">
    <property type="component" value="Unassembled WGS sequence"/>
</dbReference>
<name>A0A369W9P4_9GAMM</name>
<dbReference type="AlphaFoldDB" id="A0A369W9P4"/>
<feature type="transmembrane region" description="Helical" evidence="1">
    <location>
        <begin position="66"/>
        <end position="87"/>
    </location>
</feature>
<keyword evidence="1" id="KW-0472">Membrane</keyword>
<evidence type="ECO:0000313" key="3">
    <source>
        <dbReference type="Proteomes" id="UP000253769"/>
    </source>
</evidence>
<organism evidence="2 3">
    <name type="scientific">Motiliproteus coralliicola</name>
    <dbReference type="NCBI Taxonomy" id="2283196"/>
    <lineage>
        <taxon>Bacteria</taxon>
        <taxon>Pseudomonadati</taxon>
        <taxon>Pseudomonadota</taxon>
        <taxon>Gammaproteobacteria</taxon>
        <taxon>Oceanospirillales</taxon>
        <taxon>Oceanospirillaceae</taxon>
        <taxon>Motiliproteus</taxon>
    </lineage>
</organism>
<gene>
    <name evidence="2" type="ORF">DV711_18120</name>
</gene>